<sequence length="644" mass="73849">MADQLRELIDVNFLEYASYVIKERAIPHINDGFKPVQRRILHTMSEVEDGKFNKVANVVGRSMQYHPHGDASIFAALVVLANKEFFIDKQGNFGNIYTGDSASAARYIECRLTPLAKEVLFNKEITDYEPSYDGRNQEPVTLPAKIPVLLLQGAEGIAVGMSTSILPHNFNEVLDAQVAYLRGKEFKLIPDFPTGGTIDARDYDDGNGKIKIRARIEARDEKHLVVREVPYGTNTEKLINSIENAIKKGRIKVSAIQDYTAESVEIELSLPRGVYADQVLEALYAFTDCEISHSVQMVLIREDNKPHIMNVTDVLKYNTDKLLADLRLELEIELGKLRDNLHFKTLEQIFIENRIYKNIEEQETYEKVIQAVYDGFVPFEAQLIRAIVDEDVERLLQIRIKRISRFDINKSRKEIEAILARIDEVNALLADMVTTTINYIKNLKKKYGKFFPRRTQITELETVDRTEVAIQDLKLGYDRKTGYIGTEIKTKNFVACSQFHKILVITEKYFKVISVVEKLYIKEKILYIDKVDLDVTFNCVYREQTSGIAYMKRFKVEKFIMEKEYTYLPEDSVKILLFQPDPAPIFKVFFPLKARARVTEEVIDLSQLAVKGFAARGNRVSPKPVVDLQVLKAKDIAKEKEGET</sequence>
<accession>A0A8J7QGE6</accession>
<dbReference type="InterPro" id="IPR013758">
    <property type="entry name" value="Topo_IIA_A/C_ab"/>
</dbReference>
<keyword evidence="9" id="KW-1185">Reference proteome</keyword>
<evidence type="ECO:0000256" key="3">
    <source>
        <dbReference type="ARBA" id="ARBA00023029"/>
    </source>
</evidence>
<feature type="active site" description="O-(5'-phospho-DNA)-tyrosine intermediate" evidence="6">
    <location>
        <position position="107"/>
    </location>
</feature>
<comment type="catalytic activity">
    <reaction evidence="1 6">
        <text>ATP-dependent breakage, passage and rejoining of double-stranded DNA.</text>
        <dbReference type="EC" id="5.6.2.2"/>
    </reaction>
</comment>
<dbReference type="AlphaFoldDB" id="A0A8J7QGE6"/>
<keyword evidence="3 6" id="KW-0799">Topoisomerase</keyword>
<dbReference type="Gene3D" id="1.10.268.10">
    <property type="entry name" value="Topoisomerase, domain 3"/>
    <property type="match status" value="1"/>
</dbReference>
<dbReference type="PANTHER" id="PTHR43493">
    <property type="entry name" value="DNA GYRASE/TOPOISOMERASE SUBUNIT A"/>
    <property type="match status" value="1"/>
</dbReference>
<protein>
    <submittedName>
        <fullName evidence="8">DNA topoisomerase IV subunit A</fullName>
    </submittedName>
</protein>
<comment type="caution">
    <text evidence="8">The sequence shown here is derived from an EMBL/GenBank/DDBJ whole genome shotgun (WGS) entry which is preliminary data.</text>
</comment>
<evidence type="ECO:0000313" key="9">
    <source>
        <dbReference type="Proteomes" id="UP000664417"/>
    </source>
</evidence>
<dbReference type="GO" id="GO:0005524">
    <property type="term" value="F:ATP binding"/>
    <property type="evidence" value="ECO:0007669"/>
    <property type="project" value="InterPro"/>
</dbReference>
<dbReference type="Proteomes" id="UP000664417">
    <property type="component" value="Unassembled WGS sequence"/>
</dbReference>
<reference evidence="8" key="1">
    <citation type="submission" date="2021-03" db="EMBL/GenBank/DDBJ databases">
        <authorList>
            <person name="Wang G."/>
        </authorList>
    </citation>
    <scope>NUCLEOTIDE SEQUENCE</scope>
    <source>
        <strain evidence="8">KCTC 12899</strain>
    </source>
</reference>
<dbReference type="GO" id="GO:0006265">
    <property type="term" value="P:DNA topological change"/>
    <property type="evidence" value="ECO:0007669"/>
    <property type="project" value="UniProtKB-UniRule"/>
</dbReference>
<keyword evidence="4 6" id="KW-0238">DNA-binding</keyword>
<keyword evidence="5 6" id="KW-0413">Isomerase</keyword>
<dbReference type="GO" id="GO:0009330">
    <property type="term" value="C:DNA topoisomerase type II (double strand cut, ATP-hydrolyzing) complex"/>
    <property type="evidence" value="ECO:0007669"/>
    <property type="project" value="TreeGrafter"/>
</dbReference>
<evidence type="ECO:0000313" key="8">
    <source>
        <dbReference type="EMBL" id="MBO1319886.1"/>
    </source>
</evidence>
<dbReference type="EMBL" id="JAFREP010000014">
    <property type="protein sequence ID" value="MBO1319886.1"/>
    <property type="molecule type" value="Genomic_DNA"/>
</dbReference>
<gene>
    <name evidence="8" type="ORF">J3U88_15525</name>
</gene>
<dbReference type="RefSeq" id="WP_207859832.1">
    <property type="nucleotide sequence ID" value="NZ_JAFREP010000014.1"/>
</dbReference>
<dbReference type="PANTHER" id="PTHR43493:SF5">
    <property type="entry name" value="DNA GYRASE SUBUNIT A, CHLOROPLASTIC_MITOCHONDRIAL"/>
    <property type="match status" value="1"/>
</dbReference>
<evidence type="ECO:0000256" key="2">
    <source>
        <dbReference type="ARBA" id="ARBA00008263"/>
    </source>
</evidence>
<feature type="domain" description="Topo IIA-type catalytic" evidence="7">
    <location>
        <begin position="26"/>
        <end position="473"/>
    </location>
</feature>
<dbReference type="PROSITE" id="PS52040">
    <property type="entry name" value="TOPO_IIA"/>
    <property type="match status" value="1"/>
</dbReference>
<evidence type="ECO:0000256" key="6">
    <source>
        <dbReference type="PROSITE-ProRule" id="PRU01384"/>
    </source>
</evidence>
<dbReference type="GO" id="GO:0005737">
    <property type="term" value="C:cytoplasm"/>
    <property type="evidence" value="ECO:0007669"/>
    <property type="project" value="TreeGrafter"/>
</dbReference>
<dbReference type="InterPro" id="IPR002205">
    <property type="entry name" value="Topo_IIA_dom_A"/>
</dbReference>
<dbReference type="NCBIfam" id="NF007209">
    <property type="entry name" value="PRK09631.1"/>
    <property type="match status" value="1"/>
</dbReference>
<evidence type="ECO:0000256" key="4">
    <source>
        <dbReference type="ARBA" id="ARBA00023125"/>
    </source>
</evidence>
<comment type="similarity">
    <text evidence="2">Belongs to the type II topoisomerase GyrA/ParC subunit family.</text>
</comment>
<evidence type="ECO:0000256" key="1">
    <source>
        <dbReference type="ARBA" id="ARBA00000185"/>
    </source>
</evidence>
<evidence type="ECO:0000259" key="7">
    <source>
        <dbReference type="PROSITE" id="PS52040"/>
    </source>
</evidence>
<dbReference type="SUPFAM" id="SSF56719">
    <property type="entry name" value="Type II DNA topoisomerase"/>
    <property type="match status" value="1"/>
</dbReference>
<dbReference type="InterPro" id="IPR013760">
    <property type="entry name" value="Topo_IIA-like_dom_sf"/>
</dbReference>
<dbReference type="SMART" id="SM00434">
    <property type="entry name" value="TOP4c"/>
    <property type="match status" value="1"/>
</dbReference>
<dbReference type="InterPro" id="IPR050220">
    <property type="entry name" value="Type_II_DNA_Topoisomerases"/>
</dbReference>
<dbReference type="Gene3D" id="3.90.199.10">
    <property type="entry name" value="Topoisomerase II, domain 5"/>
    <property type="match status" value="1"/>
</dbReference>
<organism evidence="8 9">
    <name type="scientific">Acanthopleuribacter pedis</name>
    <dbReference type="NCBI Taxonomy" id="442870"/>
    <lineage>
        <taxon>Bacteria</taxon>
        <taxon>Pseudomonadati</taxon>
        <taxon>Acidobacteriota</taxon>
        <taxon>Holophagae</taxon>
        <taxon>Acanthopleuribacterales</taxon>
        <taxon>Acanthopleuribacteraceae</taxon>
        <taxon>Acanthopleuribacter</taxon>
    </lineage>
</organism>
<dbReference type="Gene3D" id="3.30.1360.40">
    <property type="match status" value="1"/>
</dbReference>
<dbReference type="Pfam" id="PF00521">
    <property type="entry name" value="DNA_topoisoIV"/>
    <property type="match status" value="1"/>
</dbReference>
<dbReference type="GO" id="GO:0003677">
    <property type="term" value="F:DNA binding"/>
    <property type="evidence" value="ECO:0007669"/>
    <property type="project" value="UniProtKB-UniRule"/>
</dbReference>
<proteinExistence type="inferred from homology"/>
<name>A0A8J7QGE6_9BACT</name>
<dbReference type="GO" id="GO:0003918">
    <property type="term" value="F:DNA topoisomerase type II (double strand cut, ATP-hydrolyzing) activity"/>
    <property type="evidence" value="ECO:0007669"/>
    <property type="project" value="UniProtKB-EC"/>
</dbReference>
<dbReference type="InterPro" id="IPR013757">
    <property type="entry name" value="Topo_IIA_A_a_sf"/>
</dbReference>
<evidence type="ECO:0000256" key="5">
    <source>
        <dbReference type="ARBA" id="ARBA00023235"/>
    </source>
</evidence>